<evidence type="ECO:0000313" key="1">
    <source>
        <dbReference type="EMBL" id="KAF9528896.1"/>
    </source>
</evidence>
<dbReference type="Proteomes" id="UP000807306">
    <property type="component" value="Unassembled WGS sequence"/>
</dbReference>
<evidence type="ECO:0000313" key="2">
    <source>
        <dbReference type="Proteomes" id="UP000807306"/>
    </source>
</evidence>
<dbReference type="EMBL" id="MU157849">
    <property type="protein sequence ID" value="KAF9528896.1"/>
    <property type="molecule type" value="Genomic_DNA"/>
</dbReference>
<organism evidence="1 2">
    <name type="scientific">Crepidotus variabilis</name>
    <dbReference type="NCBI Taxonomy" id="179855"/>
    <lineage>
        <taxon>Eukaryota</taxon>
        <taxon>Fungi</taxon>
        <taxon>Dikarya</taxon>
        <taxon>Basidiomycota</taxon>
        <taxon>Agaricomycotina</taxon>
        <taxon>Agaricomycetes</taxon>
        <taxon>Agaricomycetidae</taxon>
        <taxon>Agaricales</taxon>
        <taxon>Agaricineae</taxon>
        <taxon>Crepidotaceae</taxon>
        <taxon>Crepidotus</taxon>
    </lineage>
</organism>
<name>A0A9P6EG23_9AGAR</name>
<dbReference type="OrthoDB" id="3543113at2759"/>
<accession>A0A9P6EG23</accession>
<comment type="caution">
    <text evidence="1">The sequence shown here is derived from an EMBL/GenBank/DDBJ whole genome shotgun (WGS) entry which is preliminary data.</text>
</comment>
<proteinExistence type="predicted"/>
<gene>
    <name evidence="1" type="ORF">CPB83DRAFT_853391</name>
</gene>
<dbReference type="AlphaFoldDB" id="A0A9P6EG23"/>
<protein>
    <submittedName>
        <fullName evidence="1">Uncharacterized protein</fullName>
    </submittedName>
</protein>
<reference evidence="1" key="1">
    <citation type="submission" date="2020-11" db="EMBL/GenBank/DDBJ databases">
        <authorList>
            <consortium name="DOE Joint Genome Institute"/>
            <person name="Ahrendt S."/>
            <person name="Riley R."/>
            <person name="Andreopoulos W."/>
            <person name="Labutti K."/>
            <person name="Pangilinan J."/>
            <person name="Ruiz-Duenas F.J."/>
            <person name="Barrasa J.M."/>
            <person name="Sanchez-Garcia M."/>
            <person name="Camarero S."/>
            <person name="Miyauchi S."/>
            <person name="Serrano A."/>
            <person name="Linde D."/>
            <person name="Babiker R."/>
            <person name="Drula E."/>
            <person name="Ayuso-Fernandez I."/>
            <person name="Pacheco R."/>
            <person name="Padilla G."/>
            <person name="Ferreira P."/>
            <person name="Barriuso J."/>
            <person name="Kellner H."/>
            <person name="Castanera R."/>
            <person name="Alfaro M."/>
            <person name="Ramirez L."/>
            <person name="Pisabarro A.G."/>
            <person name="Kuo A."/>
            <person name="Tritt A."/>
            <person name="Lipzen A."/>
            <person name="He G."/>
            <person name="Yan M."/>
            <person name="Ng V."/>
            <person name="Cullen D."/>
            <person name="Martin F."/>
            <person name="Rosso M.-N."/>
            <person name="Henrissat B."/>
            <person name="Hibbett D."/>
            <person name="Martinez A.T."/>
            <person name="Grigoriev I.V."/>
        </authorList>
    </citation>
    <scope>NUCLEOTIDE SEQUENCE</scope>
    <source>
        <strain evidence="1">CBS 506.95</strain>
    </source>
</reference>
<sequence length="120" mass="13543">MSRTLSSAADSTAEFRVLSNGDLIDIILSFDPDAFNNDIRDLKPPSVRRLYTLLNAALVSRAFYDPAMRYRWRLMVSLTPLLKLLPNFSKANERASYVSCGFCKVRQTYLTKSSGRPSTV</sequence>
<keyword evidence="2" id="KW-1185">Reference proteome</keyword>